<dbReference type="GO" id="GO:0016301">
    <property type="term" value="F:kinase activity"/>
    <property type="evidence" value="ECO:0007669"/>
    <property type="project" value="UniProtKB-KW"/>
</dbReference>
<keyword evidence="2" id="KW-0418">Kinase</keyword>
<dbReference type="Proteomes" id="UP000014977">
    <property type="component" value="Unassembled WGS sequence"/>
</dbReference>
<dbReference type="InterPro" id="IPR013815">
    <property type="entry name" value="ATP_grasp_subdomain_1"/>
</dbReference>
<protein>
    <submittedName>
        <fullName evidence="2">Pyruvate phosphate dikinase PEP/pyruvate-binding protein</fullName>
    </submittedName>
</protein>
<evidence type="ECO:0000313" key="2">
    <source>
        <dbReference type="EMBL" id="EPR42933.1"/>
    </source>
</evidence>
<name>S7VEP9_DESML</name>
<dbReference type="EMBL" id="ATHJ01000061">
    <property type="protein sequence ID" value="EPR42933.1"/>
    <property type="molecule type" value="Genomic_DNA"/>
</dbReference>
<organism evidence="2 3">
    <name type="scientific">Desulfococcus multivorans DSM 2059</name>
    <dbReference type="NCBI Taxonomy" id="1121405"/>
    <lineage>
        <taxon>Bacteria</taxon>
        <taxon>Pseudomonadati</taxon>
        <taxon>Thermodesulfobacteriota</taxon>
        <taxon>Desulfobacteria</taxon>
        <taxon>Desulfobacterales</taxon>
        <taxon>Desulfococcaceae</taxon>
        <taxon>Desulfococcus</taxon>
    </lineage>
</organism>
<feature type="domain" description="Pyruvate phosphate dikinase AMP/ATP-binding" evidence="1">
    <location>
        <begin position="436"/>
        <end position="821"/>
    </location>
</feature>
<dbReference type="eggNOG" id="COG0574">
    <property type="taxonomic scope" value="Bacteria"/>
</dbReference>
<keyword evidence="2" id="KW-0670">Pyruvate</keyword>
<dbReference type="Pfam" id="PF01326">
    <property type="entry name" value="PPDK_N"/>
    <property type="match status" value="1"/>
</dbReference>
<evidence type="ECO:0000259" key="1">
    <source>
        <dbReference type="Pfam" id="PF01326"/>
    </source>
</evidence>
<dbReference type="SUPFAM" id="SSF56059">
    <property type="entry name" value="Glutathione synthetase ATP-binding domain-like"/>
    <property type="match status" value="1"/>
</dbReference>
<sequence>MEAPKNSFASEFYARFKVFHELMAFKIREIMLVSSPYDAFIIEEDGSLASRIINEYSGLNLSMPPRVTRVSSPRDAIELIKRKRFDLIITMPHLDEMAPSSLGAAVKAIHPQLPVILLAHNARDVIRHEGHALSTSIDNVFVWSGNSDLLLALVKNVEDGINADADTRRAMVRVLVLVEDSPAYRSSFLPLIYKEIVNQTQNILEAGLNEEHRLLLMRARPKILLAETYEQAMTICQKFRDYLFGVISDARFPREGRLDPQAGPVFLSWIRREIPDLPLLMLSSEPQNRSVAEAIPAVFIDKNTANLHTELRDFFLNHLGFGDFVFRMPDGSEIDRADSLQTLKAKLPHIPDASLIYHADRNHFSNWIMSRSEIVLASKFRVVHTRDFKNADELRSYIVSNVQALLIWQQRGVVAQFKRDRFDADIMDFVKLGGGSLGGKARGLAFMSALLQEHPEIHEKYRNINIKIPKSLVITTEGFEDFVTRNRLRHLTEDRYTDEEVRAAFLDAAMPEWLLDDLRAFLGQVNMPLSVRSSSRLEDAHFQPYAGLYETYMLPNNHPDGSVRFDQLVSAVKRVYASTYFEGPKAFSRSTANQHNEEAMAVIIQEVAGAGYGDYFYPTLSGVLQSHNFYPVSHMKPEDGIAHIALGMGKTVVEGEKSLRFSPKHPGILPQFSSVDEILAHSQRYFYALKTRPRKRDINFDRYANLVKREIDDAEDEIPVRLLASTYIPEEHRIRDSGVFNGPRIMTFASILKHKRFPLPEILTDFLELGRKALGCPVEIEFAVNLDADHRHSEKRDVFYFLQLRPMVSVQDTLDVQISEEDVRKAFCVSHQSLGNGRNDEIRDIVYVKPETFDPARTFTMAEEVGNINAVLLKEKHPYLLVGPGRWGSSDRWLGIPVQWRHISGVQAIVELRNEHLRADPSQGSHFFQNITALGIYYITITEGSEDRFRGKWLDRLPPAHETPHLRHVRLSEPISVKVDGRSARCVMMKTSSGGAR</sequence>
<reference evidence="2 3" key="1">
    <citation type="journal article" date="2013" name="Genome Announc.">
        <title>Draft genome sequences for three mercury-methylating, sulfate-reducing bacteria.</title>
        <authorList>
            <person name="Brown S.D."/>
            <person name="Hurt R.A.Jr."/>
            <person name="Gilmour C.C."/>
            <person name="Elias D.A."/>
        </authorList>
    </citation>
    <scope>NUCLEOTIDE SEQUENCE [LARGE SCALE GENOMIC DNA]</scope>
    <source>
        <strain evidence="2 3">DSM 2059</strain>
    </source>
</reference>
<dbReference type="GO" id="GO:0005524">
    <property type="term" value="F:ATP binding"/>
    <property type="evidence" value="ECO:0007669"/>
    <property type="project" value="InterPro"/>
</dbReference>
<proteinExistence type="predicted"/>
<dbReference type="RefSeq" id="WP_020875031.1">
    <property type="nucleotide sequence ID" value="NZ_ATHJ01000061.1"/>
</dbReference>
<dbReference type="AlphaFoldDB" id="S7VEP9"/>
<dbReference type="SUPFAM" id="SSF52172">
    <property type="entry name" value="CheY-like"/>
    <property type="match status" value="1"/>
</dbReference>
<dbReference type="Gene3D" id="3.40.50.2300">
    <property type="match status" value="1"/>
</dbReference>
<dbReference type="OrthoDB" id="9812167at2"/>
<dbReference type="eggNOG" id="COG0784">
    <property type="taxonomic scope" value="Bacteria"/>
</dbReference>
<gene>
    <name evidence="2" type="ORF">dsmv_0014</name>
</gene>
<dbReference type="CDD" id="cd00156">
    <property type="entry name" value="REC"/>
    <property type="match status" value="1"/>
</dbReference>
<evidence type="ECO:0000313" key="3">
    <source>
        <dbReference type="Proteomes" id="UP000014977"/>
    </source>
</evidence>
<dbReference type="PATRIC" id="fig|1121405.3.peg.807"/>
<dbReference type="STRING" id="897.B2D07_10165"/>
<keyword evidence="3" id="KW-1185">Reference proteome</keyword>
<comment type="caution">
    <text evidence="2">The sequence shown here is derived from an EMBL/GenBank/DDBJ whole genome shotgun (WGS) entry which is preliminary data.</text>
</comment>
<dbReference type="InterPro" id="IPR011006">
    <property type="entry name" value="CheY-like_superfamily"/>
</dbReference>
<accession>S7VEP9</accession>
<dbReference type="Gene3D" id="3.30.1490.20">
    <property type="entry name" value="ATP-grasp fold, A domain"/>
    <property type="match status" value="1"/>
</dbReference>
<keyword evidence="2" id="KW-0808">Transferase</keyword>
<dbReference type="InterPro" id="IPR002192">
    <property type="entry name" value="PPDK_AMP/ATP-bd"/>
</dbReference>